<dbReference type="GO" id="GO:0005886">
    <property type="term" value="C:plasma membrane"/>
    <property type="evidence" value="ECO:0007669"/>
    <property type="project" value="UniProtKB-SubCell"/>
</dbReference>
<evidence type="ECO:0000256" key="2">
    <source>
        <dbReference type="ARBA" id="ARBA00022448"/>
    </source>
</evidence>
<evidence type="ECO:0000256" key="8">
    <source>
        <dbReference type="SAM" id="Phobius"/>
    </source>
</evidence>
<feature type="transmembrane region" description="Helical" evidence="8">
    <location>
        <begin position="353"/>
        <end position="374"/>
    </location>
</feature>
<keyword evidence="3" id="KW-1003">Cell membrane</keyword>
<dbReference type="EMBL" id="JAFBEB010000018">
    <property type="protein sequence ID" value="MBM7592047.1"/>
    <property type="molecule type" value="Genomic_DNA"/>
</dbReference>
<feature type="transmembrane region" description="Helical" evidence="8">
    <location>
        <begin position="232"/>
        <end position="256"/>
    </location>
</feature>
<evidence type="ECO:0000256" key="4">
    <source>
        <dbReference type="ARBA" id="ARBA00022519"/>
    </source>
</evidence>
<reference evidence="10" key="1">
    <citation type="submission" date="2021-01" db="EMBL/GenBank/DDBJ databases">
        <title>Genomic Encyclopedia of Type Strains, Phase IV (KMG-IV): sequencing the most valuable type-strain genomes for metagenomic binning, comparative biology and taxonomic classification.</title>
        <authorList>
            <person name="Goeker M."/>
        </authorList>
    </citation>
    <scope>NUCLEOTIDE SEQUENCE</scope>
    <source>
        <strain evidence="10">DSM 25523</strain>
    </source>
</reference>
<feature type="transmembrane region" description="Helical" evidence="8">
    <location>
        <begin position="125"/>
        <end position="149"/>
    </location>
</feature>
<dbReference type="PANTHER" id="PTHR23522:SF10">
    <property type="entry name" value="3-PHENYLPROPIONIC ACID TRANSPORTER-RELATED"/>
    <property type="match status" value="1"/>
</dbReference>
<feature type="domain" description="Major facilitator superfamily associated" evidence="9">
    <location>
        <begin position="6"/>
        <end position="356"/>
    </location>
</feature>
<evidence type="ECO:0000256" key="7">
    <source>
        <dbReference type="ARBA" id="ARBA00023136"/>
    </source>
</evidence>
<organism evidence="10 11">
    <name type="scientific">Brevibacillus fulvus</name>
    <dbReference type="NCBI Taxonomy" id="1125967"/>
    <lineage>
        <taxon>Bacteria</taxon>
        <taxon>Bacillati</taxon>
        <taxon>Bacillota</taxon>
        <taxon>Bacilli</taxon>
        <taxon>Bacillales</taxon>
        <taxon>Paenibacillaceae</taxon>
        <taxon>Brevibacillus</taxon>
    </lineage>
</organism>
<accession>A0A938Y5Q6</accession>
<feature type="transmembrane region" description="Helical" evidence="8">
    <location>
        <begin position="12"/>
        <end position="29"/>
    </location>
</feature>
<dbReference type="Proteomes" id="UP000717624">
    <property type="component" value="Unassembled WGS sequence"/>
</dbReference>
<keyword evidence="4" id="KW-0997">Cell inner membrane</keyword>
<feature type="transmembrane region" description="Helical" evidence="8">
    <location>
        <begin position="289"/>
        <end position="306"/>
    </location>
</feature>
<dbReference type="PANTHER" id="PTHR23522">
    <property type="entry name" value="BLL5896 PROTEIN"/>
    <property type="match status" value="1"/>
</dbReference>
<feature type="transmembrane region" description="Helical" evidence="8">
    <location>
        <begin position="41"/>
        <end position="60"/>
    </location>
</feature>
<comment type="caution">
    <text evidence="10">The sequence shown here is derived from an EMBL/GenBank/DDBJ whole genome shotgun (WGS) entry which is preliminary data.</text>
</comment>
<proteinExistence type="predicted"/>
<evidence type="ECO:0000259" key="9">
    <source>
        <dbReference type="Pfam" id="PF12832"/>
    </source>
</evidence>
<feature type="transmembrane region" description="Helical" evidence="8">
    <location>
        <begin position="193"/>
        <end position="212"/>
    </location>
</feature>
<keyword evidence="7 8" id="KW-0472">Membrane</keyword>
<name>A0A938Y5Q6_9BACL</name>
<dbReference type="InterPro" id="IPR024989">
    <property type="entry name" value="MFS_assoc_dom"/>
</dbReference>
<keyword evidence="5 8" id="KW-0812">Transmembrane</keyword>
<gene>
    <name evidence="10" type="ORF">JOD01_003699</name>
</gene>
<evidence type="ECO:0000256" key="3">
    <source>
        <dbReference type="ARBA" id="ARBA00022475"/>
    </source>
</evidence>
<keyword evidence="2" id="KW-0813">Transport</keyword>
<evidence type="ECO:0000313" key="11">
    <source>
        <dbReference type="Proteomes" id="UP000717624"/>
    </source>
</evidence>
<dbReference type="GO" id="GO:0015528">
    <property type="term" value="F:lactose:proton symporter activity"/>
    <property type="evidence" value="ECO:0007669"/>
    <property type="project" value="TreeGrafter"/>
</dbReference>
<feature type="transmembrane region" description="Helical" evidence="8">
    <location>
        <begin position="263"/>
        <end position="283"/>
    </location>
</feature>
<protein>
    <submittedName>
        <fullName evidence="10">PPP family 3-phenylpropionic acid transporter</fullName>
    </submittedName>
</protein>
<keyword evidence="6 8" id="KW-1133">Transmembrane helix</keyword>
<dbReference type="Pfam" id="PF12832">
    <property type="entry name" value="MFS_1_like"/>
    <property type="match status" value="1"/>
</dbReference>
<dbReference type="GO" id="GO:0030395">
    <property type="term" value="F:lactose binding"/>
    <property type="evidence" value="ECO:0007669"/>
    <property type="project" value="TreeGrafter"/>
</dbReference>
<dbReference type="Gene3D" id="1.20.1250.20">
    <property type="entry name" value="MFS general substrate transporter like domains"/>
    <property type="match status" value="2"/>
</dbReference>
<sequence>MKHLAKLHGYNYFYFSLLAIFLSFLPVYLSSQGISMQQIGNLIAIGSFVGIVSQPLWGLISDKWQTVRKVLLILLAISVCIGTILFQSASSQSLLLLIIAWYFFYMPTDPLTESMNYRMSQQLQVSFGSIRMFGAIGYASTSLIVGYLANWLGTHAFAYVFAAYGCLAWCLCWTLPDVRANSQKLTFASLQRFFAVPSTLRFFLLVLILAIPHRTNDSFLGVYVQSLGGTSAQVGLAWFCTAASEILFFAFSYWWLQRLPEMWLIAFAAALYVLRFGLCSIVTEPSAVVYLQLLQGLTFVVFYTAAIQHLNKIVPEEWKATGQTVLAVLFFGLSGIIGSSLGGWIFEQYGGDSLYQAMAIVAFAGLIGSIAVAMRKRYARDSA</sequence>
<feature type="transmembrane region" description="Helical" evidence="8">
    <location>
        <begin position="72"/>
        <end position="104"/>
    </location>
</feature>
<keyword evidence="11" id="KW-1185">Reference proteome</keyword>
<evidence type="ECO:0000256" key="6">
    <source>
        <dbReference type="ARBA" id="ARBA00022989"/>
    </source>
</evidence>
<dbReference type="AlphaFoldDB" id="A0A938Y5Q6"/>
<evidence type="ECO:0000256" key="5">
    <source>
        <dbReference type="ARBA" id="ARBA00022692"/>
    </source>
</evidence>
<feature type="transmembrane region" description="Helical" evidence="8">
    <location>
        <begin position="155"/>
        <end position="173"/>
    </location>
</feature>
<evidence type="ECO:0000313" key="10">
    <source>
        <dbReference type="EMBL" id="MBM7592047.1"/>
    </source>
</evidence>
<feature type="transmembrane region" description="Helical" evidence="8">
    <location>
        <begin position="326"/>
        <end position="347"/>
    </location>
</feature>
<comment type="subcellular location">
    <subcellularLocation>
        <location evidence="1">Cell inner membrane</location>
        <topology evidence="1">Multi-pass membrane protein</topology>
    </subcellularLocation>
</comment>
<dbReference type="InterPro" id="IPR036259">
    <property type="entry name" value="MFS_trans_sf"/>
</dbReference>
<evidence type="ECO:0000256" key="1">
    <source>
        <dbReference type="ARBA" id="ARBA00004429"/>
    </source>
</evidence>
<dbReference type="SUPFAM" id="SSF103473">
    <property type="entry name" value="MFS general substrate transporter"/>
    <property type="match status" value="1"/>
</dbReference>
<dbReference type="RefSeq" id="WP_204519692.1">
    <property type="nucleotide sequence ID" value="NZ_BAABIN010000034.1"/>
</dbReference>